<comment type="caution">
    <text evidence="2">The sequence shown here is derived from an EMBL/GenBank/DDBJ whole genome shotgun (WGS) entry which is preliminary data.</text>
</comment>
<evidence type="ECO:0000259" key="1">
    <source>
        <dbReference type="Pfam" id="PF19493"/>
    </source>
</evidence>
<accession>A0ABQ3V7K7</accession>
<dbReference type="RefSeq" id="WP_201377009.1">
    <property type="nucleotide sequence ID" value="NZ_BNJG01000008.1"/>
</dbReference>
<dbReference type="NCBIfam" id="NF041216">
    <property type="entry name" value="CU044_2847_fam"/>
    <property type="match status" value="1"/>
</dbReference>
<feature type="domain" description="Trypsin-co-occurring" evidence="1">
    <location>
        <begin position="37"/>
        <end position="119"/>
    </location>
</feature>
<gene>
    <name evidence="2" type="ORF">KSB_94690</name>
</gene>
<dbReference type="Pfam" id="PF19493">
    <property type="entry name" value="Trypco1"/>
    <property type="match status" value="1"/>
</dbReference>
<protein>
    <recommendedName>
        <fullName evidence="1">Trypsin-co-occurring domain-containing protein</fullName>
    </recommendedName>
</protein>
<dbReference type="InterPro" id="IPR045794">
    <property type="entry name" value="Trypco1"/>
</dbReference>
<dbReference type="EMBL" id="BNJG01000008">
    <property type="protein sequence ID" value="GHO60994.1"/>
    <property type="molecule type" value="Genomic_DNA"/>
</dbReference>
<organism evidence="2 3">
    <name type="scientific">Ktedonobacter robiniae</name>
    <dbReference type="NCBI Taxonomy" id="2778365"/>
    <lineage>
        <taxon>Bacteria</taxon>
        <taxon>Bacillati</taxon>
        <taxon>Chloroflexota</taxon>
        <taxon>Ktedonobacteria</taxon>
        <taxon>Ktedonobacterales</taxon>
        <taxon>Ktedonobacteraceae</taxon>
        <taxon>Ktedonobacter</taxon>
    </lineage>
</organism>
<evidence type="ECO:0000313" key="2">
    <source>
        <dbReference type="EMBL" id="GHO60994.1"/>
    </source>
</evidence>
<reference evidence="2 3" key="1">
    <citation type="journal article" date="2021" name="Int. J. Syst. Evol. Microbiol.">
        <title>Reticulibacter mediterranei gen. nov., sp. nov., within the new family Reticulibacteraceae fam. nov., and Ktedonospora formicarum gen. nov., sp. nov., Ktedonobacter robiniae sp. nov., Dictyobacter formicarum sp. nov. and Dictyobacter arantiisoli sp. nov., belonging to the class Ktedonobacteria.</title>
        <authorList>
            <person name="Yabe S."/>
            <person name="Zheng Y."/>
            <person name="Wang C.M."/>
            <person name="Sakai Y."/>
            <person name="Abe K."/>
            <person name="Yokota A."/>
            <person name="Donadio S."/>
            <person name="Cavaletti L."/>
            <person name="Monciardini P."/>
        </authorList>
    </citation>
    <scope>NUCLEOTIDE SEQUENCE [LARGE SCALE GENOMIC DNA]</scope>
    <source>
        <strain evidence="2 3">SOSP1-30</strain>
    </source>
</reference>
<sequence length="145" mass="15538">MAIIRDTVQCNGQEIEVFIEVGDSVDTQALLSRHDGAFPPDPLGVAQGGVHQVKNAFASARDLIGACASNVSEAVLKMTEKTRPSEWEVQIGIKFNSELNAILAKSQGEAQLEVTLRWQPGMTHGGAFCSAMMNSIVNPVTSPKE</sequence>
<name>A0ABQ3V7K7_9CHLR</name>
<evidence type="ECO:0000313" key="3">
    <source>
        <dbReference type="Proteomes" id="UP000654345"/>
    </source>
</evidence>
<proteinExistence type="predicted"/>
<dbReference type="Proteomes" id="UP000654345">
    <property type="component" value="Unassembled WGS sequence"/>
</dbReference>
<keyword evidence="3" id="KW-1185">Reference proteome</keyword>